<dbReference type="Proteomes" id="UP000290289">
    <property type="component" value="Chromosome 7"/>
</dbReference>
<reference evidence="2 3" key="1">
    <citation type="submission" date="2018-10" db="EMBL/GenBank/DDBJ databases">
        <title>A high-quality apple genome assembly.</title>
        <authorList>
            <person name="Hu J."/>
        </authorList>
    </citation>
    <scope>NUCLEOTIDE SEQUENCE [LARGE SCALE GENOMIC DNA]</scope>
    <source>
        <strain evidence="3">cv. HFTH1</strain>
        <tissue evidence="2">Young leaf</tissue>
    </source>
</reference>
<dbReference type="OrthoDB" id="7873042at2759"/>
<dbReference type="PANTHER" id="PTHR31875">
    <property type="entry name" value="PROTEIN DEHYDRATION-INDUCED 19"/>
    <property type="match status" value="1"/>
</dbReference>
<dbReference type="InterPro" id="IPR008598">
    <property type="entry name" value="Di19_Zn-bd"/>
</dbReference>
<dbReference type="PANTHER" id="PTHR31875:SF6">
    <property type="entry name" value="PROTEIN DEHYDRATION-INDUCED 19"/>
    <property type="match status" value="1"/>
</dbReference>
<comment type="caution">
    <text evidence="2">The sequence shown here is derived from an EMBL/GenBank/DDBJ whole genome shotgun (WGS) entry which is preliminary data.</text>
</comment>
<dbReference type="InterPro" id="IPR033347">
    <property type="entry name" value="Di19"/>
</dbReference>
<gene>
    <name evidence="2" type="ORF">DVH24_014286</name>
</gene>
<evidence type="ECO:0000313" key="2">
    <source>
        <dbReference type="EMBL" id="RXH93710.1"/>
    </source>
</evidence>
<sequence length="186" mass="20667">MEPPPLTQSLFTSLSLCMCTHQSSHFDRLSIDDFKVENEVRHDFPCLYCYEDFDIVSLCSHLEDEHSCESKTTVCLICSVKVARGMLGHITMQHGHLFKLQRHRRLHRVAVPNSQALSLLGCDLHEAHLQLLGSGGYRSENANVSNAAATDLHTIMSSSSPSMPVQPPHVAPSSASKIKKELYLAL</sequence>
<accession>A0A498JDX9</accession>
<dbReference type="EMBL" id="RDQH01000333">
    <property type="protein sequence ID" value="RXH93710.1"/>
    <property type="molecule type" value="Genomic_DNA"/>
</dbReference>
<keyword evidence="3" id="KW-1185">Reference proteome</keyword>
<dbReference type="AlphaFoldDB" id="A0A498JDX9"/>
<dbReference type="Gramene" id="mRNA:MD07G0115800">
    <property type="protein sequence ID" value="CDS:MD07G0115800.1"/>
    <property type="gene ID" value="MD07G0115800"/>
</dbReference>
<protein>
    <recommendedName>
        <fullName evidence="1">Di19 zinc-binding domain-containing protein</fullName>
    </recommendedName>
</protein>
<name>A0A498JDX9_MALDO</name>
<evidence type="ECO:0000259" key="1">
    <source>
        <dbReference type="Pfam" id="PF05605"/>
    </source>
</evidence>
<feature type="domain" description="Di19 zinc-binding" evidence="1">
    <location>
        <begin position="43"/>
        <end position="95"/>
    </location>
</feature>
<dbReference type="Pfam" id="PF05605">
    <property type="entry name" value="zf-Di19"/>
    <property type="match status" value="1"/>
</dbReference>
<evidence type="ECO:0000313" key="3">
    <source>
        <dbReference type="Proteomes" id="UP000290289"/>
    </source>
</evidence>
<organism evidence="2 3">
    <name type="scientific">Malus domestica</name>
    <name type="common">Apple</name>
    <name type="synonym">Pyrus malus</name>
    <dbReference type="NCBI Taxonomy" id="3750"/>
    <lineage>
        <taxon>Eukaryota</taxon>
        <taxon>Viridiplantae</taxon>
        <taxon>Streptophyta</taxon>
        <taxon>Embryophyta</taxon>
        <taxon>Tracheophyta</taxon>
        <taxon>Spermatophyta</taxon>
        <taxon>Magnoliopsida</taxon>
        <taxon>eudicotyledons</taxon>
        <taxon>Gunneridae</taxon>
        <taxon>Pentapetalae</taxon>
        <taxon>rosids</taxon>
        <taxon>fabids</taxon>
        <taxon>Rosales</taxon>
        <taxon>Rosaceae</taxon>
        <taxon>Amygdaloideae</taxon>
        <taxon>Maleae</taxon>
        <taxon>Malus</taxon>
    </lineage>
</organism>
<proteinExistence type="predicted"/>